<gene>
    <name evidence="1" type="ORF">AAFF_G00439190</name>
</gene>
<accession>A0AAD7S7G2</accession>
<evidence type="ECO:0000313" key="1">
    <source>
        <dbReference type="EMBL" id="KAJ8397370.1"/>
    </source>
</evidence>
<dbReference type="Proteomes" id="UP001221898">
    <property type="component" value="Unassembled WGS sequence"/>
</dbReference>
<evidence type="ECO:0000313" key="2">
    <source>
        <dbReference type="Proteomes" id="UP001221898"/>
    </source>
</evidence>
<protein>
    <submittedName>
        <fullName evidence="1">Uncharacterized protein</fullName>
    </submittedName>
</protein>
<proteinExistence type="predicted"/>
<comment type="caution">
    <text evidence="1">The sequence shown here is derived from an EMBL/GenBank/DDBJ whole genome shotgun (WGS) entry which is preliminary data.</text>
</comment>
<sequence>MELAMFVAGHVEATRECVSVMEKIRTSSRSKHPEVMAAREKVVDAHRSFDYEWTMENREILKEAKQLFNTYDKIKGEELMERVRRVEAARGEQRVDFTVANSVAVKGPSSISRFVRTAGISSSAPSTVGWVPRRSRKWVNQEVTLSSGLQPASCPSLDLLRPLISRL</sequence>
<keyword evidence="2" id="KW-1185">Reference proteome</keyword>
<reference evidence="1" key="1">
    <citation type="journal article" date="2023" name="Science">
        <title>Genome structures resolve the early diversification of teleost fishes.</title>
        <authorList>
            <person name="Parey E."/>
            <person name="Louis A."/>
            <person name="Montfort J."/>
            <person name="Bouchez O."/>
            <person name="Roques C."/>
            <person name="Iampietro C."/>
            <person name="Lluch J."/>
            <person name="Castinel A."/>
            <person name="Donnadieu C."/>
            <person name="Desvignes T."/>
            <person name="Floi Bucao C."/>
            <person name="Jouanno E."/>
            <person name="Wen M."/>
            <person name="Mejri S."/>
            <person name="Dirks R."/>
            <person name="Jansen H."/>
            <person name="Henkel C."/>
            <person name="Chen W.J."/>
            <person name="Zahm M."/>
            <person name="Cabau C."/>
            <person name="Klopp C."/>
            <person name="Thompson A.W."/>
            <person name="Robinson-Rechavi M."/>
            <person name="Braasch I."/>
            <person name="Lecointre G."/>
            <person name="Bobe J."/>
            <person name="Postlethwait J.H."/>
            <person name="Berthelot C."/>
            <person name="Roest Crollius H."/>
            <person name="Guiguen Y."/>
        </authorList>
    </citation>
    <scope>NUCLEOTIDE SEQUENCE</scope>
    <source>
        <strain evidence="1">NC1722</strain>
    </source>
</reference>
<name>A0AAD7S7G2_9TELE</name>
<dbReference type="EMBL" id="JAINUG010000098">
    <property type="protein sequence ID" value="KAJ8397370.1"/>
    <property type="molecule type" value="Genomic_DNA"/>
</dbReference>
<dbReference type="AlphaFoldDB" id="A0AAD7S7G2"/>
<organism evidence="1 2">
    <name type="scientific">Aldrovandia affinis</name>
    <dbReference type="NCBI Taxonomy" id="143900"/>
    <lineage>
        <taxon>Eukaryota</taxon>
        <taxon>Metazoa</taxon>
        <taxon>Chordata</taxon>
        <taxon>Craniata</taxon>
        <taxon>Vertebrata</taxon>
        <taxon>Euteleostomi</taxon>
        <taxon>Actinopterygii</taxon>
        <taxon>Neopterygii</taxon>
        <taxon>Teleostei</taxon>
        <taxon>Notacanthiformes</taxon>
        <taxon>Halosauridae</taxon>
        <taxon>Aldrovandia</taxon>
    </lineage>
</organism>